<reference evidence="1" key="1">
    <citation type="journal article" date="2011" name="PLoS Biol.">
        <title>Gene gain and loss during evolution of obligate parasitism in the white rust pathogen of Arabidopsis thaliana.</title>
        <authorList>
            <person name="Kemen E."/>
            <person name="Gardiner A."/>
            <person name="Schultz-Larsen T."/>
            <person name="Kemen A.C."/>
            <person name="Balmuth A.L."/>
            <person name="Robert-Seilaniantz A."/>
            <person name="Bailey K."/>
            <person name="Holub E."/>
            <person name="Studholme D.J."/>
            <person name="Maclean D."/>
            <person name="Jones J.D."/>
        </authorList>
    </citation>
    <scope>NUCLEOTIDE SEQUENCE</scope>
</reference>
<sequence>MSATFEIIRITCEKFQDVALSLFKKYVSIMDFVLEVVEMKSKKGQMDPNYTKELEGKMIIYRGLIDNISERVYEYVDTVAKFHLQRDDECKAHKTHVPPLHYVLIVTIMAIDMHLS</sequence>
<name>F0WL67_9STRA</name>
<gene>
    <name evidence="1" type="primary">AlNc14C141G7255</name>
    <name evidence="1" type="ORF">ALNC14_081710</name>
</gene>
<proteinExistence type="predicted"/>
<organism evidence="1">
    <name type="scientific">Albugo laibachii Nc14</name>
    <dbReference type="NCBI Taxonomy" id="890382"/>
    <lineage>
        <taxon>Eukaryota</taxon>
        <taxon>Sar</taxon>
        <taxon>Stramenopiles</taxon>
        <taxon>Oomycota</taxon>
        <taxon>Peronosporomycetes</taxon>
        <taxon>Albuginales</taxon>
        <taxon>Albuginaceae</taxon>
        <taxon>Albugo</taxon>
    </lineage>
</organism>
<accession>F0WL67</accession>
<dbReference type="EMBL" id="FR824186">
    <property type="protein sequence ID" value="CCA22028.1"/>
    <property type="molecule type" value="Genomic_DNA"/>
</dbReference>
<reference evidence="1" key="2">
    <citation type="submission" date="2011-02" db="EMBL/GenBank/DDBJ databases">
        <authorList>
            <person name="MacLean D."/>
        </authorList>
    </citation>
    <scope>NUCLEOTIDE SEQUENCE</scope>
</reference>
<dbReference type="HOGENOM" id="CLU_2101471_0_0_1"/>
<protein>
    <submittedName>
        <fullName evidence="1">AlNc14C141G7255 protein</fullName>
    </submittedName>
</protein>
<evidence type="ECO:0000313" key="1">
    <source>
        <dbReference type="EMBL" id="CCA22028.1"/>
    </source>
</evidence>
<dbReference type="AlphaFoldDB" id="F0WL67"/>